<dbReference type="SUPFAM" id="SSF51735">
    <property type="entry name" value="NAD(P)-binding Rossmann-fold domains"/>
    <property type="match status" value="1"/>
</dbReference>
<evidence type="ECO:0000313" key="6">
    <source>
        <dbReference type="Proteomes" id="UP001156856"/>
    </source>
</evidence>
<dbReference type="EMBL" id="BSPK01000074">
    <property type="protein sequence ID" value="GLS65542.1"/>
    <property type="molecule type" value="Genomic_DNA"/>
</dbReference>
<reference evidence="3 5" key="3">
    <citation type="submission" date="2019-07" db="EMBL/GenBank/DDBJ databases">
        <title>Whole genome shotgun sequence of Methylobacterium oxalidis NBRC 107715.</title>
        <authorList>
            <person name="Hosoyama A."/>
            <person name="Uohara A."/>
            <person name="Ohji S."/>
            <person name="Ichikawa N."/>
        </authorList>
    </citation>
    <scope>NUCLEOTIDE SEQUENCE [LARGE SCALE GENOMIC DNA]</scope>
    <source>
        <strain evidence="3 5">NBRC 107715</strain>
    </source>
</reference>
<dbReference type="PROSITE" id="PS00061">
    <property type="entry name" value="ADH_SHORT"/>
    <property type="match status" value="1"/>
</dbReference>
<feature type="domain" description="Ketoreductase" evidence="2">
    <location>
        <begin position="6"/>
        <end position="172"/>
    </location>
</feature>
<dbReference type="Gene3D" id="3.40.50.720">
    <property type="entry name" value="NAD(P)-binding Rossmann-like Domain"/>
    <property type="match status" value="1"/>
</dbReference>
<dbReference type="InterPro" id="IPR036291">
    <property type="entry name" value="NAD(P)-bd_dom_sf"/>
</dbReference>
<dbReference type="InterPro" id="IPR020904">
    <property type="entry name" value="Sc_DH/Rdtase_CS"/>
</dbReference>
<dbReference type="CDD" id="cd05233">
    <property type="entry name" value="SDR_c"/>
    <property type="match status" value="1"/>
</dbReference>
<dbReference type="NCBIfam" id="NF005753">
    <property type="entry name" value="PRK07577.1"/>
    <property type="match status" value="1"/>
</dbReference>
<dbReference type="SMART" id="SM00822">
    <property type="entry name" value="PKS_KR"/>
    <property type="match status" value="1"/>
</dbReference>
<dbReference type="PANTHER" id="PTHR42879">
    <property type="entry name" value="3-OXOACYL-(ACYL-CARRIER-PROTEIN) REDUCTASE"/>
    <property type="match status" value="1"/>
</dbReference>
<comment type="caution">
    <text evidence="3">The sequence shown here is derived from an EMBL/GenBank/DDBJ whole genome shotgun (WGS) entry which is preliminary data.</text>
</comment>
<dbReference type="RefSeq" id="WP_210250415.1">
    <property type="nucleotide sequence ID" value="NZ_BPQW01000228.1"/>
</dbReference>
<name>A0A512JCI3_9HYPH</name>
<dbReference type="InterPro" id="IPR002347">
    <property type="entry name" value="SDR_fam"/>
</dbReference>
<dbReference type="AlphaFoldDB" id="A0A512JCI3"/>
<evidence type="ECO:0000313" key="3">
    <source>
        <dbReference type="EMBL" id="GEP07625.1"/>
    </source>
</evidence>
<organism evidence="3 5">
    <name type="scientific">Methylobacterium oxalidis</name>
    <dbReference type="NCBI Taxonomy" id="944322"/>
    <lineage>
        <taxon>Bacteria</taxon>
        <taxon>Pseudomonadati</taxon>
        <taxon>Pseudomonadota</taxon>
        <taxon>Alphaproteobacteria</taxon>
        <taxon>Hyphomicrobiales</taxon>
        <taxon>Methylobacteriaceae</taxon>
        <taxon>Methylobacterium</taxon>
    </lineage>
</organism>
<dbReference type="EMBL" id="BJZU01000167">
    <property type="protein sequence ID" value="GEP07625.1"/>
    <property type="molecule type" value="Genomic_DNA"/>
</dbReference>
<keyword evidence="6" id="KW-1185">Reference proteome</keyword>
<dbReference type="PANTHER" id="PTHR42879:SF2">
    <property type="entry name" value="3-OXOACYL-[ACYL-CARRIER-PROTEIN] REDUCTASE FABG"/>
    <property type="match status" value="1"/>
</dbReference>
<dbReference type="PRINTS" id="PR00081">
    <property type="entry name" value="GDHRDH"/>
</dbReference>
<dbReference type="InterPro" id="IPR050259">
    <property type="entry name" value="SDR"/>
</dbReference>
<protein>
    <submittedName>
        <fullName evidence="3">Short-chain dehydrogenase</fullName>
    </submittedName>
</protein>
<accession>A0A512JCI3</accession>
<comment type="similarity">
    <text evidence="1">Belongs to the short-chain dehydrogenases/reductases (SDR) family.</text>
</comment>
<dbReference type="FunFam" id="3.40.50.720:FF:000084">
    <property type="entry name" value="Short-chain dehydrogenase reductase"/>
    <property type="match status" value="1"/>
</dbReference>
<evidence type="ECO:0000313" key="4">
    <source>
        <dbReference type="EMBL" id="GLS65542.1"/>
    </source>
</evidence>
<dbReference type="GO" id="GO:0032787">
    <property type="term" value="P:monocarboxylic acid metabolic process"/>
    <property type="evidence" value="ECO:0007669"/>
    <property type="project" value="UniProtKB-ARBA"/>
</dbReference>
<reference evidence="6" key="2">
    <citation type="journal article" date="2019" name="Int. J. Syst. Evol. Microbiol.">
        <title>The Global Catalogue of Microorganisms (GCM) 10K type strain sequencing project: providing services to taxonomists for standard genome sequencing and annotation.</title>
        <authorList>
            <consortium name="The Broad Institute Genomics Platform"/>
            <consortium name="The Broad Institute Genome Sequencing Center for Infectious Disease"/>
            <person name="Wu L."/>
            <person name="Ma J."/>
        </authorList>
    </citation>
    <scope>NUCLEOTIDE SEQUENCE [LARGE SCALE GENOMIC DNA]</scope>
    <source>
        <strain evidence="6">NBRC 107715</strain>
    </source>
</reference>
<proteinExistence type="inferred from homology"/>
<reference evidence="4" key="1">
    <citation type="journal article" date="2014" name="Int. J. Syst. Evol. Microbiol.">
        <title>Complete genome of a new Firmicutes species belonging to the dominant human colonic microbiota ('Ruminococcus bicirculans') reveals two chromosomes and a selective capacity to utilize plant glucans.</title>
        <authorList>
            <consortium name="NISC Comparative Sequencing Program"/>
            <person name="Wegmann U."/>
            <person name="Louis P."/>
            <person name="Goesmann A."/>
            <person name="Henrissat B."/>
            <person name="Duncan S.H."/>
            <person name="Flint H.J."/>
        </authorList>
    </citation>
    <scope>NUCLEOTIDE SEQUENCE</scope>
    <source>
        <strain evidence="4">NBRC 107715</strain>
    </source>
</reference>
<dbReference type="InterPro" id="IPR057326">
    <property type="entry name" value="KR_dom"/>
</dbReference>
<sequence>MIVTVRTFLVTGATKGIGRALSQHLAAAGHHVVGIARSLDPDFPGTLVPADLSDSKASADAFADLAQRYPFDGVVNNVGIARMHRLGEIELEDVDDILRVNLHPTIQTVQALLPGMRARGWGRIVNISSLTVVGTPGRSVYAASKAAMNSLTRTWAMELAETGITVNAVAPGPVETELFRKNTPAGSEAERWFLSLIPMRRLGQPEEIAAAIAFLLSDAASYITGQTLFVDGGGSIGKAEA</sequence>
<dbReference type="Pfam" id="PF13561">
    <property type="entry name" value="adh_short_C2"/>
    <property type="match status" value="1"/>
</dbReference>
<dbReference type="PRINTS" id="PR00080">
    <property type="entry name" value="SDRFAMILY"/>
</dbReference>
<evidence type="ECO:0000259" key="2">
    <source>
        <dbReference type="SMART" id="SM00822"/>
    </source>
</evidence>
<gene>
    <name evidence="4" type="ORF">GCM10007888_39240</name>
    <name evidence="3" type="ORF">MOX02_56630</name>
</gene>
<evidence type="ECO:0000256" key="1">
    <source>
        <dbReference type="ARBA" id="ARBA00006484"/>
    </source>
</evidence>
<evidence type="ECO:0000313" key="5">
    <source>
        <dbReference type="Proteomes" id="UP000321960"/>
    </source>
</evidence>
<dbReference type="Proteomes" id="UP001156856">
    <property type="component" value="Unassembled WGS sequence"/>
</dbReference>
<reference evidence="4" key="4">
    <citation type="submission" date="2023-01" db="EMBL/GenBank/DDBJ databases">
        <title>Draft genome sequence of Methylobacterium oxalidis strain NBRC 107715.</title>
        <authorList>
            <person name="Sun Q."/>
            <person name="Mori K."/>
        </authorList>
    </citation>
    <scope>NUCLEOTIDE SEQUENCE</scope>
    <source>
        <strain evidence="4">NBRC 107715</strain>
    </source>
</reference>
<dbReference type="Proteomes" id="UP000321960">
    <property type="component" value="Unassembled WGS sequence"/>
</dbReference>